<dbReference type="OrthoDB" id="9997514at2"/>
<feature type="transmembrane region" description="Helical" evidence="1">
    <location>
        <begin position="20"/>
        <end position="39"/>
    </location>
</feature>
<keyword evidence="1" id="KW-1133">Transmembrane helix</keyword>
<sequence>MVALAAGVQLSVYACLDDSVILAAAGTIIGIGILVAAALRTRGVEATNAASIVFCSAMVPAFTAFCFSGSFVIAGLLR</sequence>
<name>A0A318RS20_WILLI</name>
<evidence type="ECO:0000313" key="2">
    <source>
        <dbReference type="EMBL" id="PYE11776.1"/>
    </source>
</evidence>
<accession>A0A318RS20</accession>
<organism evidence="2 3">
    <name type="scientific">Williamsia limnetica</name>
    <dbReference type="NCBI Taxonomy" id="882452"/>
    <lineage>
        <taxon>Bacteria</taxon>
        <taxon>Bacillati</taxon>
        <taxon>Actinomycetota</taxon>
        <taxon>Actinomycetes</taxon>
        <taxon>Mycobacteriales</taxon>
        <taxon>Nocardiaceae</taxon>
        <taxon>Williamsia</taxon>
    </lineage>
</organism>
<evidence type="ECO:0000313" key="3">
    <source>
        <dbReference type="Proteomes" id="UP000247591"/>
    </source>
</evidence>
<keyword evidence="3" id="KW-1185">Reference proteome</keyword>
<dbReference type="RefSeq" id="WP_110472976.1">
    <property type="nucleotide sequence ID" value="NZ_QJSP01000031.1"/>
</dbReference>
<reference evidence="2 3" key="1">
    <citation type="submission" date="2018-06" db="EMBL/GenBank/DDBJ databases">
        <title>Genomic Encyclopedia of Type Strains, Phase IV (KMG-IV): sequencing the most valuable type-strain genomes for metagenomic binning, comparative biology and taxonomic classification.</title>
        <authorList>
            <person name="Goeker M."/>
        </authorList>
    </citation>
    <scope>NUCLEOTIDE SEQUENCE [LARGE SCALE GENOMIC DNA]</scope>
    <source>
        <strain evidence="2 3">DSM 45521</strain>
    </source>
</reference>
<gene>
    <name evidence="2" type="ORF">DFR67_13122</name>
</gene>
<keyword evidence="1" id="KW-0472">Membrane</keyword>
<dbReference type="EMBL" id="QJSP01000031">
    <property type="protein sequence ID" value="PYE11776.1"/>
    <property type="molecule type" value="Genomic_DNA"/>
</dbReference>
<feature type="transmembrane region" description="Helical" evidence="1">
    <location>
        <begin position="51"/>
        <end position="77"/>
    </location>
</feature>
<dbReference type="Proteomes" id="UP000247591">
    <property type="component" value="Unassembled WGS sequence"/>
</dbReference>
<dbReference type="AlphaFoldDB" id="A0A318RS20"/>
<keyword evidence="1" id="KW-0812">Transmembrane</keyword>
<evidence type="ECO:0000256" key="1">
    <source>
        <dbReference type="SAM" id="Phobius"/>
    </source>
</evidence>
<proteinExistence type="predicted"/>
<protein>
    <submittedName>
        <fullName evidence="2">Uncharacterized protein</fullName>
    </submittedName>
</protein>
<comment type="caution">
    <text evidence="2">The sequence shown here is derived from an EMBL/GenBank/DDBJ whole genome shotgun (WGS) entry which is preliminary data.</text>
</comment>